<dbReference type="InterPro" id="IPR006808">
    <property type="entry name" value="ATP_synth_F0_gsu_mt"/>
</dbReference>
<dbReference type="Pfam" id="PF04718">
    <property type="entry name" value="ATP-synt_G"/>
    <property type="match status" value="1"/>
</dbReference>
<dbReference type="PANTHER" id="PTHR12386">
    <property type="entry name" value="ATP SYNTHASE SUBUNIT"/>
    <property type="match status" value="1"/>
</dbReference>
<keyword evidence="6 10" id="KW-0406">Ion transport</keyword>
<keyword evidence="3 10" id="KW-0813">Transport</keyword>
<evidence type="ECO:0000313" key="11">
    <source>
        <dbReference type="EMBL" id="CAH2319588.1"/>
    </source>
</evidence>
<evidence type="ECO:0000256" key="3">
    <source>
        <dbReference type="ARBA" id="ARBA00022448"/>
    </source>
</evidence>
<evidence type="ECO:0000256" key="5">
    <source>
        <dbReference type="ARBA" id="ARBA00022781"/>
    </source>
</evidence>
<evidence type="ECO:0000256" key="2">
    <source>
        <dbReference type="ARBA" id="ARBA00005699"/>
    </source>
</evidence>
<keyword evidence="12" id="KW-1185">Reference proteome</keyword>
<proteinExistence type="inferred from homology"/>
<protein>
    <recommendedName>
        <fullName evidence="10">ATP synthase subunit g</fullName>
        <shortName evidence="10">ATPase subunit g</shortName>
    </recommendedName>
</protein>
<keyword evidence="4 10" id="KW-0138">CF(0)</keyword>
<keyword evidence="5 10" id="KW-0375">Hydrogen ion transport</keyword>
<reference evidence="11" key="1">
    <citation type="submission" date="2022-03" db="EMBL/GenBank/DDBJ databases">
        <authorList>
            <person name="Alioto T."/>
            <person name="Alioto T."/>
            <person name="Gomez Garrido J."/>
        </authorList>
    </citation>
    <scope>NUCLEOTIDE SEQUENCE</scope>
</reference>
<sequence length="107" mass="11647">MAQAAQRLVKAVTTKTPKLVGAAVAYSKPRLSTFWHYARVELVPPSPAEIPKAIESIKGLVKSFQSGRLSQLTVRDALRNGVVATEVLMWFYIGECIGKGSLIGYNV</sequence>
<evidence type="ECO:0000256" key="4">
    <source>
        <dbReference type="ARBA" id="ARBA00022547"/>
    </source>
</evidence>
<dbReference type="PIRSF" id="PIRSF017835">
    <property type="entry name" value="ATP-synth_g_mitoch_animal"/>
    <property type="match status" value="1"/>
</dbReference>
<dbReference type="GO" id="GO:0015078">
    <property type="term" value="F:proton transmembrane transporter activity"/>
    <property type="evidence" value="ECO:0007669"/>
    <property type="project" value="UniProtKB-UniRule"/>
</dbReference>
<dbReference type="GO" id="GO:0045259">
    <property type="term" value="C:proton-transporting ATP synthase complex"/>
    <property type="evidence" value="ECO:0007669"/>
    <property type="project" value="UniProtKB-UniRule"/>
</dbReference>
<evidence type="ECO:0000313" key="12">
    <source>
        <dbReference type="Proteomes" id="UP001295444"/>
    </source>
</evidence>
<gene>
    <name evidence="11" type="ORF">PECUL_23A016976</name>
</gene>
<evidence type="ECO:0000256" key="10">
    <source>
        <dbReference type="PIRNR" id="PIRNR017835"/>
    </source>
</evidence>
<evidence type="ECO:0000256" key="1">
    <source>
        <dbReference type="ARBA" id="ARBA00004325"/>
    </source>
</evidence>
<dbReference type="InterPro" id="IPR016702">
    <property type="entry name" value="ATP5MG_metazoa"/>
</dbReference>
<organism evidence="11 12">
    <name type="scientific">Pelobates cultripes</name>
    <name type="common">Western spadefoot toad</name>
    <dbReference type="NCBI Taxonomy" id="61616"/>
    <lineage>
        <taxon>Eukaryota</taxon>
        <taxon>Metazoa</taxon>
        <taxon>Chordata</taxon>
        <taxon>Craniata</taxon>
        <taxon>Vertebrata</taxon>
        <taxon>Euteleostomi</taxon>
        <taxon>Amphibia</taxon>
        <taxon>Batrachia</taxon>
        <taxon>Anura</taxon>
        <taxon>Pelobatoidea</taxon>
        <taxon>Pelobatidae</taxon>
        <taxon>Pelobates</taxon>
    </lineage>
</organism>
<keyword evidence="9 10" id="KW-0066">ATP synthesis</keyword>
<accession>A0AAD1WNQ5</accession>
<dbReference type="GO" id="GO:0031966">
    <property type="term" value="C:mitochondrial membrane"/>
    <property type="evidence" value="ECO:0007669"/>
    <property type="project" value="UniProtKB-SubCell"/>
</dbReference>
<evidence type="ECO:0000256" key="7">
    <source>
        <dbReference type="ARBA" id="ARBA00023128"/>
    </source>
</evidence>
<comment type="similarity">
    <text evidence="2 10">Belongs to the ATPase g subunit family.</text>
</comment>
<keyword evidence="8 10" id="KW-0472">Membrane</keyword>
<name>A0AAD1WNQ5_PELCU</name>
<dbReference type="AlphaFoldDB" id="A0AAD1WNQ5"/>
<dbReference type="GO" id="GO:0015986">
    <property type="term" value="P:proton motive force-driven ATP synthesis"/>
    <property type="evidence" value="ECO:0007669"/>
    <property type="project" value="UniProtKB-UniRule"/>
</dbReference>
<dbReference type="EMBL" id="OW240921">
    <property type="protein sequence ID" value="CAH2319588.1"/>
    <property type="molecule type" value="Genomic_DNA"/>
</dbReference>
<comment type="subcellular location">
    <subcellularLocation>
        <location evidence="1">Mitochondrion membrane</location>
    </subcellularLocation>
</comment>
<evidence type="ECO:0000256" key="9">
    <source>
        <dbReference type="ARBA" id="ARBA00023310"/>
    </source>
</evidence>
<evidence type="ECO:0000256" key="8">
    <source>
        <dbReference type="ARBA" id="ARBA00023136"/>
    </source>
</evidence>
<keyword evidence="7 10" id="KW-0496">Mitochondrion</keyword>
<dbReference type="Proteomes" id="UP001295444">
    <property type="component" value="Chromosome 10"/>
</dbReference>
<evidence type="ECO:0000256" key="6">
    <source>
        <dbReference type="ARBA" id="ARBA00023065"/>
    </source>
</evidence>